<feature type="transmembrane region" description="Helical" evidence="25">
    <location>
        <begin position="171"/>
        <end position="189"/>
    </location>
</feature>
<protein>
    <recommendedName>
        <fullName evidence="21">Lysosomal dipeptide transporter MFSD1</fullName>
    </recommendedName>
    <alternativeName>
        <fullName evidence="22">Major facilitator superfamily domain-containing protein 1</fullName>
    </alternativeName>
</protein>
<dbReference type="InterPro" id="IPR011701">
    <property type="entry name" value="MFS"/>
</dbReference>
<comment type="catalytic activity">
    <reaction evidence="19">
        <text>L-alanyl-L-lysine(out) = L-alanyl-L-lysine(in)</text>
        <dbReference type="Rhea" id="RHEA:79415"/>
        <dbReference type="ChEBI" id="CHEBI:192470"/>
    </reaction>
</comment>
<feature type="transmembrane region" description="Helical" evidence="25">
    <location>
        <begin position="228"/>
        <end position="250"/>
    </location>
</feature>
<evidence type="ECO:0000256" key="16">
    <source>
        <dbReference type="ARBA" id="ARBA00044900"/>
    </source>
</evidence>
<feature type="transmembrane region" description="Helical" evidence="25">
    <location>
        <begin position="12"/>
        <end position="32"/>
    </location>
</feature>
<dbReference type="InterPro" id="IPR020846">
    <property type="entry name" value="MFS_dom"/>
</dbReference>
<evidence type="ECO:0000256" key="6">
    <source>
        <dbReference type="ARBA" id="ARBA00023136"/>
    </source>
</evidence>
<feature type="transmembrane region" description="Helical" evidence="25">
    <location>
        <begin position="44"/>
        <end position="63"/>
    </location>
</feature>
<evidence type="ECO:0000256" key="10">
    <source>
        <dbReference type="ARBA" id="ARBA00044881"/>
    </source>
</evidence>
<evidence type="ECO:0000256" key="14">
    <source>
        <dbReference type="ARBA" id="ARBA00044898"/>
    </source>
</evidence>
<evidence type="ECO:0000256" key="4">
    <source>
        <dbReference type="ARBA" id="ARBA00022692"/>
    </source>
</evidence>
<organism evidence="27 28">
    <name type="scientific">Pelovirga terrestris</name>
    <dbReference type="NCBI Taxonomy" id="2771352"/>
    <lineage>
        <taxon>Bacteria</taxon>
        <taxon>Pseudomonadati</taxon>
        <taxon>Thermodesulfobacteriota</taxon>
        <taxon>Desulfuromonadia</taxon>
        <taxon>Geobacterales</taxon>
        <taxon>Geobacteraceae</taxon>
        <taxon>Pelovirga</taxon>
    </lineage>
</organism>
<dbReference type="AlphaFoldDB" id="A0A8J6UL66"/>
<comment type="catalytic activity">
    <reaction evidence="14">
        <text>L-aspartyl-L-lysine(out) = L-aspartyl-L-lysine(in)</text>
        <dbReference type="Rhea" id="RHEA:79411"/>
        <dbReference type="ChEBI" id="CHEBI:229953"/>
    </reaction>
</comment>
<feature type="domain" description="Major facilitator superfamily (MFS) profile" evidence="26">
    <location>
        <begin position="14"/>
        <end position="419"/>
    </location>
</feature>
<dbReference type="Proteomes" id="UP000632828">
    <property type="component" value="Unassembled WGS sequence"/>
</dbReference>
<feature type="transmembrane region" description="Helical" evidence="25">
    <location>
        <begin position="319"/>
        <end position="341"/>
    </location>
</feature>
<comment type="caution">
    <text evidence="27">The sequence shown here is derived from an EMBL/GenBank/DDBJ whole genome shotgun (WGS) entry which is preliminary data.</text>
</comment>
<comment type="catalytic activity">
    <reaction evidence="16">
        <text>L-lysyl-L-lysine(out) = L-lysyl-L-lysine(in)</text>
        <dbReference type="Rhea" id="RHEA:79403"/>
        <dbReference type="ChEBI" id="CHEBI:229956"/>
    </reaction>
</comment>
<feature type="transmembrane region" description="Helical" evidence="25">
    <location>
        <begin position="262"/>
        <end position="282"/>
    </location>
</feature>
<dbReference type="PANTHER" id="PTHR23512">
    <property type="entry name" value="MAJOR FACILITATOR SUPERFAMILY DOMAIN-CONTAINING PROTEIN 1"/>
    <property type="match status" value="1"/>
</dbReference>
<comment type="function">
    <text evidence="23">Lysosomal dipeptide uniporter that selectively exports lysine, arginine or histidine-containing dipeptides with a net positive charge from the lysosome lumen into the cytosol. Could play a role in a specific type of protein O-glycosylation indirectly regulating macrophages migration and tissue invasion. Also essential for liver homeostasis.</text>
</comment>
<evidence type="ECO:0000256" key="9">
    <source>
        <dbReference type="ARBA" id="ARBA00044878"/>
    </source>
</evidence>
<comment type="subunit">
    <text evidence="24">Homodimer. Interacts with lysosomal protein GLMP (via lumenal domain); the interaction starts while both proteins are still in the endoplasmic reticulum and is required for stabilization of MFSD1 in lysosomes but has no direct effect on its targeting to lysosomes or transporter activity.</text>
</comment>
<evidence type="ECO:0000256" key="8">
    <source>
        <dbReference type="ARBA" id="ARBA00044876"/>
    </source>
</evidence>
<feature type="transmembrane region" description="Helical" evidence="25">
    <location>
        <begin position="84"/>
        <end position="104"/>
    </location>
</feature>
<comment type="catalytic activity">
    <reaction evidence="12">
        <text>L-lysyl-L-alpha-amino acid(out) = L-lysyl-L-alpha-amino acid(in)</text>
        <dbReference type="Rhea" id="RHEA:79387"/>
        <dbReference type="ChEBI" id="CHEBI:229965"/>
    </reaction>
</comment>
<evidence type="ECO:0000256" key="3">
    <source>
        <dbReference type="ARBA" id="ARBA00022448"/>
    </source>
</evidence>
<evidence type="ECO:0000313" key="28">
    <source>
        <dbReference type="Proteomes" id="UP000632828"/>
    </source>
</evidence>
<dbReference type="PANTHER" id="PTHR23512:SF3">
    <property type="entry name" value="MAJOR FACILITATOR SUPERFAMILY DOMAIN-CONTAINING PROTEIN 1"/>
    <property type="match status" value="1"/>
</dbReference>
<comment type="subcellular location">
    <subcellularLocation>
        <location evidence="1">Lysosome membrane</location>
        <topology evidence="1">Multi-pass membrane protein</topology>
    </subcellularLocation>
</comment>
<evidence type="ECO:0000256" key="21">
    <source>
        <dbReference type="ARBA" id="ARBA00044985"/>
    </source>
</evidence>
<evidence type="ECO:0000256" key="25">
    <source>
        <dbReference type="SAM" id="Phobius"/>
    </source>
</evidence>
<feature type="transmembrane region" description="Helical" evidence="25">
    <location>
        <begin position="294"/>
        <end position="313"/>
    </location>
</feature>
<dbReference type="Pfam" id="PF07690">
    <property type="entry name" value="MFS_1"/>
    <property type="match status" value="1"/>
</dbReference>
<dbReference type="InterPro" id="IPR036259">
    <property type="entry name" value="MFS_trans_sf"/>
</dbReference>
<reference evidence="27" key="1">
    <citation type="submission" date="2020-09" db="EMBL/GenBank/DDBJ databases">
        <title>Pelobacter alkaliphilus sp. nov., a novel anaerobic arsenate-reducing bacterium from terrestrial mud volcano.</title>
        <authorList>
            <person name="Khomyakova M.A."/>
            <person name="Merkel A.Y."/>
            <person name="Slobodkin A.I."/>
        </authorList>
    </citation>
    <scope>NUCLEOTIDE SEQUENCE</scope>
    <source>
        <strain evidence="27">M08fum</strain>
    </source>
</reference>
<comment type="catalytic activity">
    <reaction evidence="15">
        <text>L-arginyl-L-alpha-amino acid(out) = L-arginyl-L-alpha-amino acid(in)</text>
        <dbReference type="Rhea" id="RHEA:79371"/>
        <dbReference type="ChEBI" id="CHEBI:84315"/>
    </reaction>
</comment>
<evidence type="ECO:0000256" key="1">
    <source>
        <dbReference type="ARBA" id="ARBA00004155"/>
    </source>
</evidence>
<dbReference type="PROSITE" id="PS50850">
    <property type="entry name" value="MFS"/>
    <property type="match status" value="1"/>
</dbReference>
<accession>A0A8J6UL66</accession>
<comment type="catalytic activity">
    <reaction evidence="20">
        <text>L-lysyl-glycine(out) = L-lysyl-glycine(in)</text>
        <dbReference type="Rhea" id="RHEA:79407"/>
        <dbReference type="ChEBI" id="CHEBI:191202"/>
    </reaction>
</comment>
<dbReference type="SUPFAM" id="SSF103473">
    <property type="entry name" value="MFS general substrate transporter"/>
    <property type="match status" value="1"/>
</dbReference>
<comment type="catalytic activity">
    <reaction evidence="10">
        <text>L-alpha-aminoacyl-L-arginine(out) = L-alpha-aminoacyl-L-arginine(in)</text>
        <dbReference type="Rhea" id="RHEA:79367"/>
        <dbReference type="ChEBI" id="CHEBI:229968"/>
    </reaction>
</comment>
<gene>
    <name evidence="27" type="ORF">ICT70_08455</name>
</gene>
<evidence type="ECO:0000256" key="11">
    <source>
        <dbReference type="ARBA" id="ARBA00044884"/>
    </source>
</evidence>
<comment type="catalytic activity">
    <reaction evidence="8">
        <text>L-lysyl-L-alanine(out) = L-lysyl-L-alanine(in)</text>
        <dbReference type="Rhea" id="RHEA:79399"/>
        <dbReference type="ChEBI" id="CHEBI:229954"/>
    </reaction>
</comment>
<keyword evidence="6 25" id="KW-0472">Membrane</keyword>
<dbReference type="RefSeq" id="WP_191155503.1">
    <property type="nucleotide sequence ID" value="NZ_JACWUN010000008.1"/>
</dbReference>
<evidence type="ECO:0000256" key="5">
    <source>
        <dbReference type="ARBA" id="ARBA00022989"/>
    </source>
</evidence>
<evidence type="ECO:0000259" key="26">
    <source>
        <dbReference type="PROSITE" id="PS50850"/>
    </source>
</evidence>
<keyword evidence="28" id="KW-1185">Reference proteome</keyword>
<feature type="transmembrane region" description="Helical" evidence="25">
    <location>
        <begin position="110"/>
        <end position="131"/>
    </location>
</feature>
<comment type="catalytic activity">
    <reaction evidence="13">
        <text>L-alpha-aminoacyl-L-lysine(out) = L-alpha-aminoacyl-L-lysine(in)</text>
        <dbReference type="Rhea" id="RHEA:79383"/>
        <dbReference type="ChEBI" id="CHEBI:229966"/>
    </reaction>
</comment>
<comment type="catalytic activity">
    <reaction evidence="11">
        <text>L-alpha-aminoacyl-L-histidine(out) = L-alpha-aminoacyl-L-histidine(in)</text>
        <dbReference type="Rhea" id="RHEA:79375"/>
        <dbReference type="ChEBI" id="CHEBI:229967"/>
    </reaction>
</comment>
<evidence type="ECO:0000256" key="24">
    <source>
        <dbReference type="ARBA" id="ARBA00046376"/>
    </source>
</evidence>
<evidence type="ECO:0000256" key="13">
    <source>
        <dbReference type="ARBA" id="ARBA00044893"/>
    </source>
</evidence>
<evidence type="ECO:0000256" key="12">
    <source>
        <dbReference type="ARBA" id="ARBA00044891"/>
    </source>
</evidence>
<evidence type="ECO:0000256" key="23">
    <source>
        <dbReference type="ARBA" id="ARBA00045709"/>
    </source>
</evidence>
<feature type="transmembrane region" description="Helical" evidence="25">
    <location>
        <begin position="143"/>
        <end position="165"/>
    </location>
</feature>
<evidence type="ECO:0000256" key="15">
    <source>
        <dbReference type="ARBA" id="ARBA00044899"/>
    </source>
</evidence>
<comment type="catalytic activity">
    <reaction evidence="9">
        <text>L-histidyl-glycine(out) = L-histidyl-glycine(in)</text>
        <dbReference type="Rhea" id="RHEA:79395"/>
        <dbReference type="ChEBI" id="CHEBI:229957"/>
    </reaction>
</comment>
<evidence type="ECO:0000256" key="18">
    <source>
        <dbReference type="ARBA" id="ARBA00044912"/>
    </source>
</evidence>
<proteinExistence type="inferred from homology"/>
<dbReference type="EMBL" id="JACWUN010000008">
    <property type="protein sequence ID" value="MBD1400697.1"/>
    <property type="molecule type" value="Genomic_DNA"/>
</dbReference>
<evidence type="ECO:0000256" key="22">
    <source>
        <dbReference type="ARBA" id="ARBA00045018"/>
    </source>
</evidence>
<dbReference type="InterPro" id="IPR052187">
    <property type="entry name" value="MFSD1"/>
</dbReference>
<dbReference type="GO" id="GO:0005765">
    <property type="term" value="C:lysosomal membrane"/>
    <property type="evidence" value="ECO:0007669"/>
    <property type="project" value="UniProtKB-SubCell"/>
</dbReference>
<keyword evidence="7" id="KW-0458">Lysosome</keyword>
<feature type="transmembrane region" description="Helical" evidence="25">
    <location>
        <begin position="353"/>
        <end position="375"/>
    </location>
</feature>
<comment type="catalytic activity">
    <reaction evidence="18">
        <text>L-histidyl-L-alpha-amino acid(out) = L-histidyl-L-alpha-amino acid(in)</text>
        <dbReference type="Rhea" id="RHEA:79379"/>
        <dbReference type="ChEBI" id="CHEBI:229964"/>
    </reaction>
</comment>
<comment type="similarity">
    <text evidence="2">Belongs to the major facilitator superfamily.</text>
</comment>
<dbReference type="GO" id="GO:0022857">
    <property type="term" value="F:transmembrane transporter activity"/>
    <property type="evidence" value="ECO:0007669"/>
    <property type="project" value="InterPro"/>
</dbReference>
<name>A0A8J6UL66_9BACT</name>
<keyword evidence="4 25" id="KW-0812">Transmembrane</keyword>
<evidence type="ECO:0000256" key="7">
    <source>
        <dbReference type="ARBA" id="ARBA00023228"/>
    </source>
</evidence>
<evidence type="ECO:0000256" key="19">
    <source>
        <dbReference type="ARBA" id="ARBA00044919"/>
    </source>
</evidence>
<evidence type="ECO:0000256" key="2">
    <source>
        <dbReference type="ARBA" id="ARBA00008335"/>
    </source>
</evidence>
<sequence length="429" mass="46061">MTSKRYASPLLGWIMWGLVAHLYLVGFFQRVAPAVMVDELMADFQIGAAVLGNLSAAYFYAYAAMQIPSGMLADAIGPRRLSTYAALIASLGIFAFALSPYLWLAYLGRFMIGASVAVAFVACMKLAGHWFPTNRFATITGVALLMGNLGGILAGIPLSEAIALFGWRSSMVVSGFVTLVGAMLIWVVVRDDPSERGYASFAYAAQLDGKKLSARESLQRVVKQRDTWLLFFAGGLSAAPLLVFAGLWGVPYLTQIYGMERSQAAGLTSTMLLAWAIGGPSLGAISDRFRRRKLPYLAANVSAALLWGLFLFADIPQPLLYPLFAAMGFASGGLIVGFAFAREANHPAVAGTVGGVVNMSILGFAALLQPLLGFVLDRHWDGTLLGGTPSYSADAYFFAFLWLFSCVLLSVLALIPVTETRCDMSTEEL</sequence>
<evidence type="ECO:0000313" key="27">
    <source>
        <dbReference type="EMBL" id="MBD1400697.1"/>
    </source>
</evidence>
<feature type="transmembrane region" description="Helical" evidence="25">
    <location>
        <begin position="395"/>
        <end position="415"/>
    </location>
</feature>
<dbReference type="Gene3D" id="1.20.1250.20">
    <property type="entry name" value="MFS general substrate transporter like domains"/>
    <property type="match status" value="2"/>
</dbReference>
<evidence type="ECO:0000256" key="20">
    <source>
        <dbReference type="ARBA" id="ARBA00044924"/>
    </source>
</evidence>
<keyword evidence="3" id="KW-0813">Transport</keyword>
<keyword evidence="5 25" id="KW-1133">Transmembrane helix</keyword>
<comment type="catalytic activity">
    <reaction evidence="17">
        <text>L-arginyl-glycine(out) = L-arginyl-glycine(in)</text>
        <dbReference type="Rhea" id="RHEA:79391"/>
        <dbReference type="ChEBI" id="CHEBI:229955"/>
    </reaction>
</comment>
<evidence type="ECO:0000256" key="17">
    <source>
        <dbReference type="ARBA" id="ARBA00044903"/>
    </source>
</evidence>